<dbReference type="InterPro" id="IPR027624">
    <property type="entry name" value="TOMM_cyclo_SagD"/>
</dbReference>
<feature type="region of interest" description="Disordered" evidence="1">
    <location>
        <begin position="639"/>
        <end position="661"/>
    </location>
</feature>
<dbReference type="InterPro" id="IPR022291">
    <property type="entry name" value="Bacteriocin_synth_cyclodeHase"/>
</dbReference>
<organism evidence="3 4">
    <name type="scientific">Cryptosporangium minutisporangium</name>
    <dbReference type="NCBI Taxonomy" id="113569"/>
    <lineage>
        <taxon>Bacteria</taxon>
        <taxon>Bacillati</taxon>
        <taxon>Actinomycetota</taxon>
        <taxon>Actinomycetes</taxon>
        <taxon>Cryptosporangiales</taxon>
        <taxon>Cryptosporangiaceae</taxon>
        <taxon>Cryptosporangium</taxon>
    </lineage>
</organism>
<dbReference type="PANTHER" id="PTHR37809:SF1">
    <property type="entry name" value="RIBOSOMAL PROTEIN S12 METHYLTHIOTRANSFERASE ACCESSORY FACTOR YCAO"/>
    <property type="match status" value="1"/>
</dbReference>
<evidence type="ECO:0000256" key="1">
    <source>
        <dbReference type="SAM" id="MobiDB-lite"/>
    </source>
</evidence>
<dbReference type="Gene3D" id="3.40.50.720">
    <property type="entry name" value="NAD(P)-binding Rossmann-like Domain"/>
    <property type="match status" value="1"/>
</dbReference>
<dbReference type="PROSITE" id="PS51664">
    <property type="entry name" value="YCAO"/>
    <property type="match status" value="1"/>
</dbReference>
<comment type="caution">
    <text evidence="3">The sequence shown here is derived from an EMBL/GenBank/DDBJ whole genome shotgun (WGS) entry which is preliminary data.</text>
</comment>
<dbReference type="Pfam" id="PF02624">
    <property type="entry name" value="YcaO"/>
    <property type="match status" value="1"/>
</dbReference>
<name>A0ABP6SQU0_9ACTN</name>
<dbReference type="Gene3D" id="3.30.160.660">
    <property type="match status" value="1"/>
</dbReference>
<evidence type="ECO:0000313" key="4">
    <source>
        <dbReference type="Proteomes" id="UP001501676"/>
    </source>
</evidence>
<dbReference type="InterPro" id="IPR003776">
    <property type="entry name" value="YcaO-like_dom"/>
</dbReference>
<feature type="region of interest" description="Disordered" evidence="1">
    <location>
        <begin position="1"/>
        <end position="20"/>
    </location>
</feature>
<dbReference type="Gene3D" id="3.30.1330.230">
    <property type="match status" value="1"/>
</dbReference>
<dbReference type="RefSeq" id="WP_345726567.1">
    <property type="nucleotide sequence ID" value="NZ_BAAAYN010000004.1"/>
</dbReference>
<keyword evidence="4" id="KW-1185">Reference proteome</keyword>
<accession>A0ABP6SQU0</accession>
<evidence type="ECO:0000259" key="2">
    <source>
        <dbReference type="PROSITE" id="PS51664"/>
    </source>
</evidence>
<protein>
    <submittedName>
        <fullName evidence="3">TOMM leader peptide-binding protein</fullName>
    </submittedName>
</protein>
<evidence type="ECO:0000313" key="3">
    <source>
        <dbReference type="EMBL" id="GAA3383186.1"/>
    </source>
</evidence>
<reference evidence="4" key="1">
    <citation type="journal article" date="2019" name="Int. J. Syst. Evol. Microbiol.">
        <title>The Global Catalogue of Microorganisms (GCM) 10K type strain sequencing project: providing services to taxonomists for standard genome sequencing and annotation.</title>
        <authorList>
            <consortium name="The Broad Institute Genomics Platform"/>
            <consortium name="The Broad Institute Genome Sequencing Center for Infectious Disease"/>
            <person name="Wu L."/>
            <person name="Ma J."/>
        </authorList>
    </citation>
    <scope>NUCLEOTIDE SEQUENCE [LARGE SCALE GENOMIC DNA]</scope>
    <source>
        <strain evidence="4">JCM 9458</strain>
    </source>
</reference>
<dbReference type="NCBIfam" id="TIGR03604">
    <property type="entry name" value="TOMM_cyclo_SagD"/>
    <property type="match status" value="1"/>
</dbReference>
<dbReference type="Proteomes" id="UP001501676">
    <property type="component" value="Unassembled WGS sequence"/>
</dbReference>
<dbReference type="Gene3D" id="3.30.40.250">
    <property type="match status" value="1"/>
</dbReference>
<feature type="compositionally biased region" description="Basic and acidic residues" evidence="1">
    <location>
        <begin position="642"/>
        <end position="652"/>
    </location>
</feature>
<gene>
    <name evidence="3" type="ORF">GCM10020369_08100</name>
</gene>
<dbReference type="PANTHER" id="PTHR37809">
    <property type="entry name" value="RIBOSOMAL PROTEIN S12 METHYLTHIOTRANSFERASE ACCESSORY FACTOR YCAO"/>
    <property type="match status" value="1"/>
</dbReference>
<sequence length="661" mass="71055">MTTLLAGRGAPRSTAAETPWESACRTLADLVGRELTRSGPDTTAEPDPSTPPDVWIAPLGIRDELSVAAGDRPPPGTVPVFLYGHHALVGPMPSATGTAPACAGCLARRWQSVRSSSLRDALELGGETCAVGQSPYPTPFVADTLAALIRAHRAGSGAAAAPHLAEIYHVDLETLRIRRLPLAPDAECPDCGRCVPDSSAGASLRLLAAPKPEPRTFRVRDVDDYGLDLAAFANPICGALSAAALPDLTSTSTAAVLGSFTLRSGRYLRETLFGGHADTYAHSGMVAVLEGLERAAGLRARGRTADRIASLRSLGADALDPRVCGMYSDALYRDNPHLTQFTPDTEIKWVWGHSLRDDRPILVPEVLAYYHTVPAESRFVQETSNGCASGSCLAEAIYFGLMEAVERDAFLLAWYGRAPLPEIDPSTSSRPATRQMVDRLAMYGYRARFFDNRITFTVPVVTAVAVRQRPGLGTLAFGAGASLDPEAAMSAALSEIATDAVKIEMRSRDAEARLRPMVEDYRKVIGLHDHPLLYGLPEMARHADFLLGGATVPVALAERFGRVRPGPELSTDLLTDLEHCVAEIAAAGFDVIVVDQTMPEELDLGLRTVKVIVPGLIPIDFGVKRQRAPLMPRMRTALRASGHRDHDLRPDEFNPAPHPFP</sequence>
<proteinExistence type="predicted"/>
<dbReference type="EMBL" id="BAAAYN010000004">
    <property type="protein sequence ID" value="GAA3383186.1"/>
    <property type="molecule type" value="Genomic_DNA"/>
</dbReference>
<feature type="domain" description="YcaO" evidence="2">
    <location>
        <begin position="275"/>
        <end position="661"/>
    </location>
</feature>
<dbReference type="NCBIfam" id="TIGR03882">
    <property type="entry name" value="cyclo_dehyd_2"/>
    <property type="match status" value="1"/>
</dbReference>